<dbReference type="SUPFAM" id="SSF55874">
    <property type="entry name" value="ATPase domain of HSP90 chaperone/DNA topoisomerase II/histidine kinase"/>
    <property type="match status" value="1"/>
</dbReference>
<accession>A0AA86GL18</accession>
<keyword evidence="12" id="KW-0812">Transmembrane</keyword>
<organism evidence="16 17">
    <name type="scientific">Sphingopyxis granuli</name>
    <dbReference type="NCBI Taxonomy" id="267128"/>
    <lineage>
        <taxon>Bacteria</taxon>
        <taxon>Pseudomonadati</taxon>
        <taxon>Pseudomonadota</taxon>
        <taxon>Alphaproteobacteria</taxon>
        <taxon>Sphingomonadales</taxon>
        <taxon>Sphingomonadaceae</taxon>
        <taxon>Sphingopyxis</taxon>
    </lineage>
</organism>
<evidence type="ECO:0000256" key="4">
    <source>
        <dbReference type="ARBA" id="ARBA00022679"/>
    </source>
</evidence>
<dbReference type="CDD" id="cd00082">
    <property type="entry name" value="HisKA"/>
    <property type="match status" value="1"/>
</dbReference>
<dbReference type="EMBL" id="CP012199">
    <property type="protein sequence ID" value="AMG74171.1"/>
    <property type="molecule type" value="Genomic_DNA"/>
</dbReference>
<name>A0AA86GL18_9SPHN</name>
<feature type="transmembrane region" description="Helical" evidence="12">
    <location>
        <begin position="47"/>
        <end position="68"/>
    </location>
</feature>
<evidence type="ECO:0000256" key="8">
    <source>
        <dbReference type="ARBA" id="ARBA00023012"/>
    </source>
</evidence>
<dbReference type="InterPro" id="IPR003661">
    <property type="entry name" value="HisK_dim/P_dom"/>
</dbReference>
<feature type="domain" description="Histidine kinase" evidence="13">
    <location>
        <begin position="307"/>
        <end position="522"/>
    </location>
</feature>
<evidence type="ECO:0000259" key="13">
    <source>
        <dbReference type="PROSITE" id="PS50109"/>
    </source>
</evidence>
<dbReference type="PANTHER" id="PTHR43065">
    <property type="entry name" value="SENSOR HISTIDINE KINASE"/>
    <property type="match status" value="1"/>
</dbReference>
<keyword evidence="6" id="KW-0418">Kinase</keyword>
<comment type="function">
    <text evidence="9">Putative oxygen sensor; modulates the activity of FixJ, a transcriptional activator of nitrogen fixation fixK gene. FixL probably acts as a kinase that phosphorylates FixJ.</text>
</comment>
<dbReference type="AlphaFoldDB" id="A0AA86GL18"/>
<dbReference type="InterPro" id="IPR003594">
    <property type="entry name" value="HATPase_dom"/>
</dbReference>
<dbReference type="Gene3D" id="6.10.250.2580">
    <property type="match status" value="1"/>
</dbReference>
<proteinExistence type="predicted"/>
<feature type="transmembrane region" description="Helical" evidence="12">
    <location>
        <begin position="122"/>
        <end position="143"/>
    </location>
</feature>
<evidence type="ECO:0000259" key="15">
    <source>
        <dbReference type="PROSITE" id="PS50113"/>
    </source>
</evidence>
<dbReference type="GO" id="GO:0006355">
    <property type="term" value="P:regulation of DNA-templated transcription"/>
    <property type="evidence" value="ECO:0007669"/>
    <property type="project" value="InterPro"/>
</dbReference>
<evidence type="ECO:0000256" key="1">
    <source>
        <dbReference type="ARBA" id="ARBA00000085"/>
    </source>
</evidence>
<sequence length="530" mass="56985">MPSMEADLGTVSDREHSDDAPSVHPLGDFPEAQRARFTSRFLPRLSAAAGFAVALFFLAGGIGVRLMFADALGPRATFIFFVPGVVVAGALSGLRAGALAALAGAAAGLWCDAQAGPVEGGSLIAAGAFVAISLAIATGGEWFQRARIETEAAAAGLANREAHLRSVLETVPDAIVVIDEAGQIRDFSPAAERMFGWPAGEAVGRNVRMLMPEPYRSAHDGYLERYYRTGEKRIIGKGRVVVGQRRGGATFPIELSVGEIRAGGERHFTGFIRDLTERQKAEARLQELQGELVHVSRLTSLGEMASAIAHEINQPLSAIANYLKGSRMLLGREEVPRERVAEAVERAATEALRAGDIIRRLREFVARGETERTVESLPKLVEEASALALVGAREHDIRVRFVFDPTVELVLADKVQIQQVVLNLVRNAVDALAESGRAPRELEVRIDREGDMARVDVTDNGPGIAPDIAARLFQPFITSKRTGMGVGLSISRTIVEAHGGKIWAEEASGGGARFSFTLQMVDRKELEDGE</sequence>
<comment type="catalytic activity">
    <reaction evidence="1">
        <text>ATP + protein L-histidine = ADP + protein N-phospho-L-histidine.</text>
        <dbReference type="EC" id="2.7.13.3"/>
    </reaction>
</comment>
<dbReference type="NCBIfam" id="TIGR00229">
    <property type="entry name" value="sensory_box"/>
    <property type="match status" value="1"/>
</dbReference>
<dbReference type="InterPro" id="IPR013767">
    <property type="entry name" value="PAS_fold"/>
</dbReference>
<evidence type="ECO:0000259" key="14">
    <source>
        <dbReference type="PROSITE" id="PS50112"/>
    </source>
</evidence>
<dbReference type="SUPFAM" id="SSF55785">
    <property type="entry name" value="PYP-like sensor domain (PAS domain)"/>
    <property type="match status" value="1"/>
</dbReference>
<dbReference type="SUPFAM" id="SSF47384">
    <property type="entry name" value="Homodimeric domain of signal transducing histidine kinase"/>
    <property type="match status" value="1"/>
</dbReference>
<dbReference type="PRINTS" id="PR00344">
    <property type="entry name" value="BCTRLSENSOR"/>
</dbReference>
<dbReference type="PROSITE" id="PS50109">
    <property type="entry name" value="HIS_KIN"/>
    <property type="match status" value="1"/>
</dbReference>
<dbReference type="InterPro" id="IPR036097">
    <property type="entry name" value="HisK_dim/P_sf"/>
</dbReference>
<keyword evidence="4 16" id="KW-0808">Transferase</keyword>
<keyword evidence="5" id="KW-0547">Nucleotide-binding</keyword>
<dbReference type="FunFam" id="3.30.450.20:FF:000060">
    <property type="entry name" value="Sensor protein FixL"/>
    <property type="match status" value="1"/>
</dbReference>
<dbReference type="CDD" id="cd00130">
    <property type="entry name" value="PAS"/>
    <property type="match status" value="1"/>
</dbReference>
<keyword evidence="7" id="KW-0067">ATP-binding</keyword>
<dbReference type="Gene3D" id="1.10.287.130">
    <property type="match status" value="1"/>
</dbReference>
<evidence type="ECO:0000256" key="2">
    <source>
        <dbReference type="ARBA" id="ARBA00012438"/>
    </source>
</evidence>
<evidence type="ECO:0000256" key="11">
    <source>
        <dbReference type="SAM" id="MobiDB-lite"/>
    </source>
</evidence>
<reference evidence="16 17" key="1">
    <citation type="journal article" date="2016" name="BMC Genomics">
        <title>Genomic analysis of the nitrate-respiring Sphingopyxis granuli (formerly Sphingomonas macrogoltabida) strain TFA.</title>
        <authorList>
            <person name="Garcia-Romero I."/>
            <person name="Perez-Pulido A.J."/>
            <person name="Gonzalez-Flores Y.E."/>
            <person name="Reyes-Ramirez F."/>
            <person name="Santero E."/>
            <person name="Floriano B."/>
        </authorList>
    </citation>
    <scope>NUCLEOTIDE SEQUENCE [LARGE SCALE GENOMIC DNA]</scope>
    <source>
        <strain evidence="16 17">TFA</strain>
    </source>
</reference>
<evidence type="ECO:0000256" key="6">
    <source>
        <dbReference type="ARBA" id="ARBA00022777"/>
    </source>
</evidence>
<dbReference type="InterPro" id="IPR000700">
    <property type="entry name" value="PAS-assoc_C"/>
</dbReference>
<dbReference type="PROSITE" id="PS50112">
    <property type="entry name" value="PAS"/>
    <property type="match status" value="1"/>
</dbReference>
<dbReference type="SMART" id="SM00387">
    <property type="entry name" value="HATPase_c"/>
    <property type="match status" value="1"/>
</dbReference>
<dbReference type="InterPro" id="IPR004358">
    <property type="entry name" value="Sig_transdc_His_kin-like_C"/>
</dbReference>
<dbReference type="InterPro" id="IPR036890">
    <property type="entry name" value="HATPase_C_sf"/>
</dbReference>
<dbReference type="Pfam" id="PF00989">
    <property type="entry name" value="PAS"/>
    <property type="match status" value="1"/>
</dbReference>
<evidence type="ECO:0000256" key="5">
    <source>
        <dbReference type="ARBA" id="ARBA00022741"/>
    </source>
</evidence>
<keyword evidence="8" id="KW-0902">Two-component regulatory system</keyword>
<dbReference type="InterPro" id="IPR005467">
    <property type="entry name" value="His_kinase_dom"/>
</dbReference>
<dbReference type="SMART" id="SM00388">
    <property type="entry name" value="HisKA"/>
    <property type="match status" value="1"/>
</dbReference>
<dbReference type="InterPro" id="IPR035965">
    <property type="entry name" value="PAS-like_dom_sf"/>
</dbReference>
<evidence type="ECO:0000256" key="12">
    <source>
        <dbReference type="SAM" id="Phobius"/>
    </source>
</evidence>
<evidence type="ECO:0000256" key="9">
    <source>
        <dbReference type="ARBA" id="ARBA00059827"/>
    </source>
</evidence>
<dbReference type="Proteomes" id="UP000058599">
    <property type="component" value="Chromosome"/>
</dbReference>
<evidence type="ECO:0000313" key="17">
    <source>
        <dbReference type="Proteomes" id="UP000058599"/>
    </source>
</evidence>
<evidence type="ECO:0000256" key="3">
    <source>
        <dbReference type="ARBA" id="ARBA00022553"/>
    </source>
</evidence>
<evidence type="ECO:0000256" key="10">
    <source>
        <dbReference type="ARBA" id="ARBA00070616"/>
    </source>
</evidence>
<feature type="region of interest" description="Disordered" evidence="11">
    <location>
        <begin position="1"/>
        <end position="28"/>
    </location>
</feature>
<dbReference type="SMART" id="SM00091">
    <property type="entry name" value="PAS"/>
    <property type="match status" value="1"/>
</dbReference>
<dbReference type="EC" id="2.7.13.3" evidence="2"/>
<feature type="transmembrane region" description="Helical" evidence="12">
    <location>
        <begin position="80"/>
        <end position="110"/>
    </location>
</feature>
<dbReference type="Gene3D" id="3.30.450.20">
    <property type="entry name" value="PAS domain"/>
    <property type="match status" value="1"/>
</dbReference>
<feature type="domain" description="PAC" evidence="15">
    <location>
        <begin position="228"/>
        <end position="287"/>
    </location>
</feature>
<keyword evidence="12" id="KW-1133">Transmembrane helix</keyword>
<evidence type="ECO:0000256" key="7">
    <source>
        <dbReference type="ARBA" id="ARBA00022840"/>
    </source>
</evidence>
<gene>
    <name evidence="16" type="primary">fixL3</name>
    <name evidence="16" type="ORF">SGRAN_1793</name>
</gene>
<dbReference type="Gene3D" id="3.30.565.10">
    <property type="entry name" value="Histidine kinase-like ATPase, C-terminal domain"/>
    <property type="match status" value="1"/>
</dbReference>
<dbReference type="PROSITE" id="PS50113">
    <property type="entry name" value="PAC"/>
    <property type="match status" value="1"/>
</dbReference>
<dbReference type="Pfam" id="PF02518">
    <property type="entry name" value="HATPase_c"/>
    <property type="match status" value="1"/>
</dbReference>
<dbReference type="GO" id="GO:0000155">
    <property type="term" value="F:phosphorelay sensor kinase activity"/>
    <property type="evidence" value="ECO:0007669"/>
    <property type="project" value="InterPro"/>
</dbReference>
<keyword evidence="12" id="KW-0472">Membrane</keyword>
<evidence type="ECO:0000313" key="16">
    <source>
        <dbReference type="EMBL" id="AMG74171.1"/>
    </source>
</evidence>
<dbReference type="InterPro" id="IPR000014">
    <property type="entry name" value="PAS"/>
</dbReference>
<protein>
    <recommendedName>
        <fullName evidence="10">Sensor protein FixL</fullName>
        <ecNumber evidence="2">2.7.13.3</ecNumber>
    </recommendedName>
</protein>
<dbReference type="GO" id="GO:0005524">
    <property type="term" value="F:ATP binding"/>
    <property type="evidence" value="ECO:0007669"/>
    <property type="project" value="UniProtKB-KW"/>
</dbReference>
<dbReference type="PANTHER" id="PTHR43065:SF10">
    <property type="entry name" value="PEROXIDE STRESS-ACTIVATED HISTIDINE KINASE MAK3"/>
    <property type="match status" value="1"/>
</dbReference>
<dbReference type="Pfam" id="PF00512">
    <property type="entry name" value="HisKA"/>
    <property type="match status" value="1"/>
</dbReference>
<dbReference type="KEGG" id="sgi:SGRAN_1793"/>
<keyword evidence="17" id="KW-1185">Reference proteome</keyword>
<keyword evidence="3" id="KW-0597">Phosphoprotein</keyword>
<feature type="domain" description="PAS" evidence="14">
    <location>
        <begin position="160"/>
        <end position="230"/>
    </location>
</feature>
<feature type="compositionally biased region" description="Basic and acidic residues" evidence="11">
    <location>
        <begin position="12"/>
        <end position="21"/>
    </location>
</feature>